<feature type="compositionally biased region" description="Pro residues" evidence="1">
    <location>
        <begin position="1"/>
        <end position="12"/>
    </location>
</feature>
<name>A0A917R285_9ACTN</name>
<feature type="transmembrane region" description="Helical" evidence="2">
    <location>
        <begin position="106"/>
        <end position="127"/>
    </location>
</feature>
<dbReference type="Proteomes" id="UP000645217">
    <property type="component" value="Unassembled WGS sequence"/>
</dbReference>
<feature type="compositionally biased region" description="Low complexity" evidence="1">
    <location>
        <begin position="13"/>
        <end position="39"/>
    </location>
</feature>
<evidence type="ECO:0000313" key="4">
    <source>
        <dbReference type="Proteomes" id="UP000645217"/>
    </source>
</evidence>
<proteinExistence type="predicted"/>
<comment type="caution">
    <text evidence="3">The sequence shown here is derived from an EMBL/GenBank/DDBJ whole genome shotgun (WGS) entry which is preliminary data.</text>
</comment>
<keyword evidence="2" id="KW-0812">Transmembrane</keyword>
<organism evidence="3 4">
    <name type="scientific">Sphaerisporangium melleum</name>
    <dbReference type="NCBI Taxonomy" id="321316"/>
    <lineage>
        <taxon>Bacteria</taxon>
        <taxon>Bacillati</taxon>
        <taxon>Actinomycetota</taxon>
        <taxon>Actinomycetes</taxon>
        <taxon>Streptosporangiales</taxon>
        <taxon>Streptosporangiaceae</taxon>
        <taxon>Sphaerisporangium</taxon>
    </lineage>
</organism>
<gene>
    <name evidence="3" type="ORF">GCM10007964_29870</name>
</gene>
<keyword evidence="2" id="KW-0472">Membrane</keyword>
<sequence length="202" mass="21597">MLPPAEPEPSSPPAELASAESAQVRPLPASSEPVASAPVAPVPEPPGPIASVPAGLDPAVLELYKTAVEMADRVSARRGTANAFFLTAQTTFVAVVGLTVPDLARSPWVVSVAVAVAGILLSAAWWLQLRSYRLLNGAKFQVINEIERRLPVRPYTDEWALLAPRPTAGRRGRYAELGTAERLLPWMFALLHALLLTGTLPR</sequence>
<feature type="region of interest" description="Disordered" evidence="1">
    <location>
        <begin position="1"/>
        <end position="42"/>
    </location>
</feature>
<evidence type="ECO:0000256" key="2">
    <source>
        <dbReference type="SAM" id="Phobius"/>
    </source>
</evidence>
<dbReference type="RefSeq" id="WP_203968377.1">
    <property type="nucleotide sequence ID" value="NZ_BMNT01000014.1"/>
</dbReference>
<dbReference type="AlphaFoldDB" id="A0A917R285"/>
<reference evidence="3" key="1">
    <citation type="journal article" date="2014" name="Int. J. Syst. Evol. Microbiol.">
        <title>Complete genome sequence of Corynebacterium casei LMG S-19264T (=DSM 44701T), isolated from a smear-ripened cheese.</title>
        <authorList>
            <consortium name="US DOE Joint Genome Institute (JGI-PGF)"/>
            <person name="Walter F."/>
            <person name="Albersmeier A."/>
            <person name="Kalinowski J."/>
            <person name="Ruckert C."/>
        </authorList>
    </citation>
    <scope>NUCLEOTIDE SEQUENCE</scope>
    <source>
        <strain evidence="3">JCM 13064</strain>
    </source>
</reference>
<accession>A0A917R285</accession>
<dbReference type="EMBL" id="BMNT01000014">
    <property type="protein sequence ID" value="GGK85391.1"/>
    <property type="molecule type" value="Genomic_DNA"/>
</dbReference>
<protein>
    <submittedName>
        <fullName evidence="3">Uncharacterized protein</fullName>
    </submittedName>
</protein>
<keyword evidence="2" id="KW-1133">Transmembrane helix</keyword>
<keyword evidence="4" id="KW-1185">Reference proteome</keyword>
<dbReference type="InterPro" id="IPR056918">
    <property type="entry name" value="8xMP"/>
</dbReference>
<dbReference type="Pfam" id="PF24838">
    <property type="entry name" value="8xMP"/>
    <property type="match status" value="1"/>
</dbReference>
<evidence type="ECO:0000313" key="3">
    <source>
        <dbReference type="EMBL" id="GGK85391.1"/>
    </source>
</evidence>
<reference evidence="3" key="2">
    <citation type="submission" date="2020-09" db="EMBL/GenBank/DDBJ databases">
        <authorList>
            <person name="Sun Q."/>
            <person name="Ohkuma M."/>
        </authorList>
    </citation>
    <scope>NUCLEOTIDE SEQUENCE</scope>
    <source>
        <strain evidence="3">JCM 13064</strain>
    </source>
</reference>
<evidence type="ECO:0000256" key="1">
    <source>
        <dbReference type="SAM" id="MobiDB-lite"/>
    </source>
</evidence>
<feature type="transmembrane region" description="Helical" evidence="2">
    <location>
        <begin position="83"/>
        <end position="100"/>
    </location>
</feature>